<evidence type="ECO:0000256" key="1">
    <source>
        <dbReference type="ARBA" id="ARBA00022801"/>
    </source>
</evidence>
<reference evidence="2 3" key="1">
    <citation type="journal article" date="2015" name="Mol. Plant Microbe Interact.">
        <title>Genome, transcriptome, and functional analyses of Penicillium expansum provide new insights into secondary metabolism and pathogenicity.</title>
        <authorList>
            <person name="Ballester A.R."/>
            <person name="Marcet-Houben M."/>
            <person name="Levin E."/>
            <person name="Sela N."/>
            <person name="Selma-Lazaro C."/>
            <person name="Carmona L."/>
            <person name="Wisniewski M."/>
            <person name="Droby S."/>
            <person name="Gonzalez-Candelas L."/>
            <person name="Gabaldon T."/>
        </authorList>
    </citation>
    <scope>NUCLEOTIDE SEQUENCE [LARGE SCALE GENOMIC DNA]</scope>
    <source>
        <strain evidence="2 3">PHI-1</strain>
    </source>
</reference>
<dbReference type="Pfam" id="PF07470">
    <property type="entry name" value="Glyco_hydro_88"/>
    <property type="match status" value="1"/>
</dbReference>
<dbReference type="HOGENOM" id="CLU_2758592_0_0_1"/>
<accession>A0A0A2LC47</accession>
<keyword evidence="1" id="KW-0378">Hydrolase</keyword>
<dbReference type="PANTHER" id="PTHR33886">
    <property type="entry name" value="UNSATURATED RHAMNOGALACTURONAN HYDROLASE (EUROFUNG)"/>
    <property type="match status" value="1"/>
</dbReference>
<dbReference type="InterPro" id="IPR012341">
    <property type="entry name" value="6hp_glycosidase-like_sf"/>
</dbReference>
<dbReference type="OrthoDB" id="540611at2759"/>
<sequence length="70" mass="8044">MDIANMTEVNNDLFHQVELMWEHCHDNTTRLLFHGYDTSKTASWANSTTGASPIVWDRALGWFMMGLVDL</sequence>
<comment type="caution">
    <text evidence="2">The sequence shown here is derived from an EMBL/GenBank/DDBJ whole genome shotgun (WGS) entry which is preliminary data.</text>
</comment>
<protein>
    <submittedName>
        <fullName evidence="2">Six-hairpin glycosidase</fullName>
    </submittedName>
</protein>
<keyword evidence="2" id="KW-0326">Glycosidase</keyword>
<dbReference type="SUPFAM" id="SSF48208">
    <property type="entry name" value="Six-hairpin glycosidases"/>
    <property type="match status" value="1"/>
</dbReference>
<dbReference type="GO" id="GO:0016798">
    <property type="term" value="F:hydrolase activity, acting on glycosyl bonds"/>
    <property type="evidence" value="ECO:0007669"/>
    <property type="project" value="UniProtKB-KW"/>
</dbReference>
<organism evidence="2 3">
    <name type="scientific">Penicillium italicum</name>
    <name type="common">Blue mold</name>
    <dbReference type="NCBI Taxonomy" id="40296"/>
    <lineage>
        <taxon>Eukaryota</taxon>
        <taxon>Fungi</taxon>
        <taxon>Dikarya</taxon>
        <taxon>Ascomycota</taxon>
        <taxon>Pezizomycotina</taxon>
        <taxon>Eurotiomycetes</taxon>
        <taxon>Eurotiomycetidae</taxon>
        <taxon>Eurotiales</taxon>
        <taxon>Aspergillaceae</taxon>
        <taxon>Penicillium</taxon>
    </lineage>
</organism>
<proteinExistence type="predicted"/>
<evidence type="ECO:0000313" key="2">
    <source>
        <dbReference type="EMBL" id="KGO74165.1"/>
    </source>
</evidence>
<dbReference type="InterPro" id="IPR010905">
    <property type="entry name" value="Glyco_hydro_88"/>
</dbReference>
<dbReference type="GO" id="GO:0005975">
    <property type="term" value="P:carbohydrate metabolic process"/>
    <property type="evidence" value="ECO:0007669"/>
    <property type="project" value="InterPro"/>
</dbReference>
<dbReference type="InterPro" id="IPR008928">
    <property type="entry name" value="6-hairpin_glycosidase_sf"/>
</dbReference>
<dbReference type="Proteomes" id="UP000030104">
    <property type="component" value="Unassembled WGS sequence"/>
</dbReference>
<dbReference type="AlphaFoldDB" id="A0A0A2LC47"/>
<dbReference type="Gene3D" id="1.50.10.10">
    <property type="match status" value="1"/>
</dbReference>
<evidence type="ECO:0000313" key="3">
    <source>
        <dbReference type="Proteomes" id="UP000030104"/>
    </source>
</evidence>
<dbReference type="STRING" id="40296.A0A0A2LC47"/>
<keyword evidence="3" id="KW-1185">Reference proteome</keyword>
<name>A0A0A2LC47_PENIT</name>
<gene>
    <name evidence="2" type="ORF">PITC_022230</name>
</gene>
<dbReference type="InterPro" id="IPR052043">
    <property type="entry name" value="PolySaccharide_Degr_Enz"/>
</dbReference>
<dbReference type="PANTHER" id="PTHR33886:SF11">
    <property type="entry name" value="WALL GLYCOSYL HYDROLASE YTER, PUTATIVE (AFU_ORTHOLOGUE AFUA_2G14630)-RELATED"/>
    <property type="match status" value="1"/>
</dbReference>
<dbReference type="EMBL" id="JQGA01000705">
    <property type="protein sequence ID" value="KGO74165.1"/>
    <property type="molecule type" value="Genomic_DNA"/>
</dbReference>
<dbReference type="PhylomeDB" id="A0A0A2LC47"/>